<accession>A0AAD4FB67</accession>
<evidence type="ECO:0000313" key="2">
    <source>
        <dbReference type="EMBL" id="KAG9186713.1"/>
    </source>
</evidence>
<dbReference type="EMBL" id="JAANER010000008">
    <property type="protein sequence ID" value="KAG9186713.1"/>
    <property type="molecule type" value="Genomic_DNA"/>
</dbReference>
<sequence length="474" mass="55144">MAVLTNLPPEILEQIYHYLGSIDDVHHFARTCIKTHHVIQGRTIYLGIMRSIIHSSPQHRFDFQLCTSLALHRKIVTHIERHPSPLAASQPGAFNFSTWEAQLMQTGYRGCSAAEWTDDMICDVLARYQGLRVLENMWLERELQEQDFLSVDDTADAQRLVHRFATLVDCEQRFRDGDLHRRNLNTPHTWYYNKFNADQRGRFYGAVVGVWLLNEIRWVLTNFAYPANFTIQIEILEALKARIELEACTPLLDELDRHAVFAFMYHHLLPLHALFLADGNSSKLPFTFVSDFSKDTGHCTRLLQLFLMASQTYFQPPDLLDLTIRSITSHKPPYPLLPTPLSTESYRRPLPSLFRLGHDLNCSRLKPSFQRTSLSHLTLVTRSSFHQTHNNMSQGGISPSLLGEALFRVPDHAGRWYKERVLVAFEKEEVRKGIRGVWAKRWEEVRWGVWWWAGSGEKARMKMERMRSIKMEMI</sequence>
<dbReference type="Proteomes" id="UP001199106">
    <property type="component" value="Unassembled WGS sequence"/>
</dbReference>
<dbReference type="InterPro" id="IPR001810">
    <property type="entry name" value="F-box_dom"/>
</dbReference>
<dbReference type="AlphaFoldDB" id="A0AAD4FB67"/>
<gene>
    <name evidence="2" type="ORF">G6011_09821</name>
</gene>
<dbReference type="PROSITE" id="PS50181">
    <property type="entry name" value="FBOX"/>
    <property type="match status" value="1"/>
</dbReference>
<keyword evidence="3" id="KW-1185">Reference proteome</keyword>
<feature type="domain" description="F-box" evidence="1">
    <location>
        <begin position="1"/>
        <end position="48"/>
    </location>
</feature>
<organism evidence="2 3">
    <name type="scientific">Alternaria panax</name>
    <dbReference type="NCBI Taxonomy" id="48097"/>
    <lineage>
        <taxon>Eukaryota</taxon>
        <taxon>Fungi</taxon>
        <taxon>Dikarya</taxon>
        <taxon>Ascomycota</taxon>
        <taxon>Pezizomycotina</taxon>
        <taxon>Dothideomycetes</taxon>
        <taxon>Pleosporomycetidae</taxon>
        <taxon>Pleosporales</taxon>
        <taxon>Pleosporineae</taxon>
        <taxon>Pleosporaceae</taxon>
        <taxon>Alternaria</taxon>
        <taxon>Alternaria sect. Panax</taxon>
    </lineage>
</organism>
<evidence type="ECO:0000313" key="3">
    <source>
        <dbReference type="Proteomes" id="UP001199106"/>
    </source>
</evidence>
<name>A0AAD4FB67_9PLEO</name>
<protein>
    <recommendedName>
        <fullName evidence="1">F-box domain-containing protein</fullName>
    </recommendedName>
</protein>
<comment type="caution">
    <text evidence="2">The sequence shown here is derived from an EMBL/GenBank/DDBJ whole genome shotgun (WGS) entry which is preliminary data.</text>
</comment>
<proteinExistence type="predicted"/>
<reference evidence="2" key="1">
    <citation type="submission" date="2021-07" db="EMBL/GenBank/DDBJ databases">
        <title>Genome Resource of American Ginseng Black Spot Pathogen Alternaria panax.</title>
        <authorList>
            <person name="Qiu C."/>
            <person name="Wang W."/>
            <person name="Liu Z."/>
        </authorList>
    </citation>
    <scope>NUCLEOTIDE SEQUENCE</scope>
    <source>
        <strain evidence="2">BNCC115425</strain>
    </source>
</reference>
<evidence type="ECO:0000259" key="1">
    <source>
        <dbReference type="PROSITE" id="PS50181"/>
    </source>
</evidence>